<dbReference type="AlphaFoldDB" id="H2C0R8"/>
<dbReference type="eggNOG" id="arCOG02209">
    <property type="taxonomic scope" value="Archaea"/>
</dbReference>
<feature type="non-terminal residue" evidence="2">
    <location>
        <position position="46"/>
    </location>
</feature>
<keyword evidence="1" id="KW-1133">Transmembrane helix</keyword>
<proteinExistence type="predicted"/>
<keyword evidence="1" id="KW-0472">Membrane</keyword>
<evidence type="ECO:0000313" key="3">
    <source>
        <dbReference type="Proteomes" id="UP000003980"/>
    </source>
</evidence>
<dbReference type="EMBL" id="JH597758">
    <property type="protein sequence ID" value="EHP71181.1"/>
    <property type="molecule type" value="Genomic_DNA"/>
</dbReference>
<gene>
    <name evidence="2" type="ORF">MetMK1DRAFT_00001390</name>
</gene>
<accession>H2C0R8</accession>
<reference evidence="2 3" key="1">
    <citation type="submission" date="2012-01" db="EMBL/GenBank/DDBJ databases">
        <title>Improved High-Quality Draft sequence of Metallosphaera yellowstonensis MK1.</title>
        <authorList>
            <consortium name="US DOE Joint Genome Institute"/>
            <person name="Lucas S."/>
            <person name="Han J."/>
            <person name="Cheng J.-F."/>
            <person name="Goodwin L."/>
            <person name="Pitluck S."/>
            <person name="Peters L."/>
            <person name="Teshima H."/>
            <person name="Detter J.C."/>
            <person name="Han C."/>
            <person name="Tapia R."/>
            <person name="Land M."/>
            <person name="Hauser L."/>
            <person name="Kyrpides N."/>
            <person name="Kozubal M."/>
            <person name="Macur R.E."/>
            <person name="Jay Z."/>
            <person name="Inskeep W."/>
            <person name="Woyke T."/>
        </authorList>
    </citation>
    <scope>NUCLEOTIDE SEQUENCE [LARGE SCALE GENOMIC DNA]</scope>
    <source>
        <strain evidence="2 3">MK1</strain>
    </source>
</reference>
<evidence type="ECO:0000313" key="2">
    <source>
        <dbReference type="EMBL" id="EHP71181.1"/>
    </source>
</evidence>
<dbReference type="HOGENOM" id="CLU_3192624_0_0_2"/>
<dbReference type="Proteomes" id="UP000003980">
    <property type="component" value="Unassembled WGS sequence"/>
</dbReference>
<organism evidence="2 3">
    <name type="scientific">Metallosphaera yellowstonensis MK1</name>
    <dbReference type="NCBI Taxonomy" id="671065"/>
    <lineage>
        <taxon>Archaea</taxon>
        <taxon>Thermoproteota</taxon>
        <taxon>Thermoprotei</taxon>
        <taxon>Sulfolobales</taxon>
        <taxon>Sulfolobaceae</taxon>
        <taxon>Metallosphaera</taxon>
    </lineage>
</organism>
<keyword evidence="3" id="KW-1185">Reference proteome</keyword>
<keyword evidence="1" id="KW-0812">Transmembrane</keyword>
<name>H2C0R8_9CREN</name>
<evidence type="ECO:0000256" key="1">
    <source>
        <dbReference type="SAM" id="Phobius"/>
    </source>
</evidence>
<protein>
    <submittedName>
        <fullName evidence="2">Uncharacterized protein</fullName>
    </submittedName>
</protein>
<sequence>MSELTDLGKGLITNYVNLFNGRFISHLIGAIGSFLIIRILQPEEYG</sequence>
<feature type="transmembrane region" description="Helical" evidence="1">
    <location>
        <begin position="23"/>
        <end position="40"/>
    </location>
</feature>